<proteinExistence type="predicted"/>
<dbReference type="AlphaFoldDB" id="A0ABD3FH94"/>
<keyword evidence="2" id="KW-1185">Reference proteome</keyword>
<dbReference type="Proteomes" id="UP001632037">
    <property type="component" value="Unassembled WGS sequence"/>
</dbReference>
<name>A0ABD3FH94_9STRA</name>
<reference evidence="1 2" key="1">
    <citation type="submission" date="2024-09" db="EMBL/GenBank/DDBJ databases">
        <title>Genome sequencing and assembly of Phytophthora oleae, isolate VK10A, causative agent of rot of olive drupes.</title>
        <authorList>
            <person name="Conti Taguali S."/>
            <person name="Riolo M."/>
            <person name="La Spada F."/>
            <person name="Cacciola S.O."/>
            <person name="Dionisio G."/>
        </authorList>
    </citation>
    <scope>NUCLEOTIDE SEQUENCE [LARGE SCALE GENOMIC DNA]</scope>
    <source>
        <strain evidence="1 2">VK10A</strain>
    </source>
</reference>
<gene>
    <name evidence="1" type="ORF">V7S43_008552</name>
</gene>
<organism evidence="1 2">
    <name type="scientific">Phytophthora oleae</name>
    <dbReference type="NCBI Taxonomy" id="2107226"/>
    <lineage>
        <taxon>Eukaryota</taxon>
        <taxon>Sar</taxon>
        <taxon>Stramenopiles</taxon>
        <taxon>Oomycota</taxon>
        <taxon>Peronosporomycetes</taxon>
        <taxon>Peronosporales</taxon>
        <taxon>Peronosporaceae</taxon>
        <taxon>Phytophthora</taxon>
    </lineage>
</organism>
<comment type="caution">
    <text evidence="1">The sequence shown here is derived from an EMBL/GenBank/DDBJ whole genome shotgun (WGS) entry which is preliminary data.</text>
</comment>
<evidence type="ECO:0000313" key="2">
    <source>
        <dbReference type="Proteomes" id="UP001632037"/>
    </source>
</evidence>
<evidence type="ECO:0000313" key="1">
    <source>
        <dbReference type="EMBL" id="KAL3666300.1"/>
    </source>
</evidence>
<dbReference type="EMBL" id="JBIMZQ010000017">
    <property type="protein sequence ID" value="KAL3666300.1"/>
    <property type="molecule type" value="Genomic_DNA"/>
</dbReference>
<sequence>MTVTSCKTAHTRRIVFHPAEYTRVHGRPSCKNSCQRGCESQLPTVCNESTASNESKVAIIAICHEAEGIPPPQEKVFDSSKECQRCFHCHPLDLTLQNSNFGNDCEPFPTPTVGVIVAAKNARHVKFELHHPTGFAPRPGQLVRGGLGEVGRLPYARA</sequence>
<protein>
    <submittedName>
        <fullName evidence="1">Uncharacterized protein</fullName>
    </submittedName>
</protein>
<accession>A0ABD3FH94</accession>